<comment type="caution">
    <text evidence="2">The sequence shown here is derived from an EMBL/GenBank/DDBJ whole genome shotgun (WGS) entry which is preliminary data.</text>
</comment>
<reference evidence="2 3" key="1">
    <citation type="submission" date="2013-08" db="EMBL/GenBank/DDBJ databases">
        <authorList>
            <person name="Huang J."/>
            <person name="Wang G."/>
        </authorList>
    </citation>
    <scope>NUCLEOTIDE SEQUENCE [LARGE SCALE GENOMIC DNA]</scope>
    <source>
        <strain evidence="2 3">BH030004</strain>
    </source>
</reference>
<keyword evidence="1" id="KW-1133">Transmembrane helix</keyword>
<sequence length="96" mass="11063">MDFSYVLLLAIFLLSILTILLNVINKVKLLEARVKSMNYTLDQIAEKSNIPENPVNKDLRYLVESEKEVEAVKKAREVFGFSLLEAKKYVDEINKT</sequence>
<dbReference type="Proteomes" id="UP000030403">
    <property type="component" value="Unassembled WGS sequence"/>
</dbReference>
<evidence type="ECO:0008006" key="4">
    <source>
        <dbReference type="Google" id="ProtNLM"/>
    </source>
</evidence>
<keyword evidence="3" id="KW-1185">Reference proteome</keyword>
<dbReference type="Gene3D" id="3.30.1390.10">
    <property type="match status" value="1"/>
</dbReference>
<keyword evidence="1" id="KW-0812">Transmembrane</keyword>
<dbReference type="OrthoDB" id="2649700at2"/>
<gene>
    <name evidence="2" type="ORF">N783_04880</name>
</gene>
<feature type="transmembrane region" description="Helical" evidence="1">
    <location>
        <begin position="6"/>
        <end position="25"/>
    </location>
</feature>
<keyword evidence="1" id="KW-0472">Membrane</keyword>
<evidence type="ECO:0000313" key="3">
    <source>
        <dbReference type="Proteomes" id="UP000030403"/>
    </source>
</evidence>
<organism evidence="2 3">
    <name type="scientific">Pontibacillus marinus BH030004 = DSM 16465</name>
    <dbReference type="NCBI Taxonomy" id="1385511"/>
    <lineage>
        <taxon>Bacteria</taxon>
        <taxon>Bacillati</taxon>
        <taxon>Bacillota</taxon>
        <taxon>Bacilli</taxon>
        <taxon>Bacillales</taxon>
        <taxon>Bacillaceae</taxon>
        <taxon>Pontibacillus</taxon>
    </lineage>
</organism>
<proteinExistence type="predicted"/>
<dbReference type="eggNOG" id="ENOG5033B85">
    <property type="taxonomic scope" value="Bacteria"/>
</dbReference>
<accession>A0A0A5GEM5</accession>
<evidence type="ECO:0000313" key="2">
    <source>
        <dbReference type="EMBL" id="KGX89668.1"/>
    </source>
</evidence>
<dbReference type="AlphaFoldDB" id="A0A0A5GEM5"/>
<dbReference type="RefSeq" id="WP_027446165.1">
    <property type="nucleotide sequence ID" value="NZ_AULJ01000031.1"/>
</dbReference>
<evidence type="ECO:0000256" key="1">
    <source>
        <dbReference type="SAM" id="Phobius"/>
    </source>
</evidence>
<dbReference type="InterPro" id="IPR014719">
    <property type="entry name" value="Ribosomal_bL12_C/ClpS-like"/>
</dbReference>
<dbReference type="EMBL" id="AVPF01000013">
    <property type="protein sequence ID" value="KGX89668.1"/>
    <property type="molecule type" value="Genomic_DNA"/>
</dbReference>
<name>A0A0A5GEM5_9BACI</name>
<dbReference type="STRING" id="1385511.GCA_000425225_02467"/>
<protein>
    <recommendedName>
        <fullName evidence="4">Ribosomal protein L7/L12 C-terminal domain-containing protein</fullName>
    </recommendedName>
</protein>